<dbReference type="KEGG" id="ppw:PputW619_1303"/>
<evidence type="ECO:0000313" key="1">
    <source>
        <dbReference type="EMBL" id="ACA71808.1"/>
    </source>
</evidence>
<proteinExistence type="predicted"/>
<dbReference type="EMBL" id="CP000949">
    <property type="protein sequence ID" value="ACA71808.1"/>
    <property type="molecule type" value="Genomic_DNA"/>
</dbReference>
<accession>B1J5J6</accession>
<dbReference type="HOGENOM" id="CLU_1194066_0_0_6"/>
<dbReference type="OrthoDB" id="7020961at2"/>
<dbReference type="eggNOG" id="ENOG502ZVCM">
    <property type="taxonomic scope" value="Bacteria"/>
</dbReference>
<sequence>MRMKPEHARRLLELANRGNVEPLISLIIARRAARHMCAEREHDHAYYAEQIKVASTGLPFTASKVKELEAQREARRKSRRNNFLVIADWLLRADDYLTIVHGLDTILDVLSVNPVHRAEAAEYAAEARGTLSGVAFVAGLEDSASTKSGRKEPDFKNGPLFNACMRQFEQMLLDNPGALPDPFAPGGPFYGIPTYTQMPDGSMVRNSPTVTVHDAEGSRVVTGKPRIAK</sequence>
<name>B1J5J6_PSEPW</name>
<protein>
    <submittedName>
        <fullName evidence="1">Uncharacterized protein</fullName>
    </submittedName>
</protein>
<reference evidence="1" key="1">
    <citation type="submission" date="2008-02" db="EMBL/GenBank/DDBJ databases">
        <title>Complete sequence of Psuedomonas putida W619.</title>
        <authorList>
            <consortium name="US DOE Joint Genome Institute"/>
            <person name="Copeland A."/>
            <person name="Lucas S."/>
            <person name="Lapidus A."/>
            <person name="Barry K."/>
            <person name="Detter J.C."/>
            <person name="Glavina del Rio T."/>
            <person name="Dalin E."/>
            <person name="Tice H."/>
            <person name="Pitluck S."/>
            <person name="Chain P."/>
            <person name="Malfatti S."/>
            <person name="Shin M."/>
            <person name="Vergez L."/>
            <person name="Schmutz J."/>
            <person name="Larimer F."/>
            <person name="Land M."/>
            <person name="Hauser L."/>
            <person name="Kyrpides N."/>
            <person name="Kim E."/>
            <person name="Taghavi S."/>
            <person name="Vangronsveld D."/>
            <person name="van der Lelie D."/>
            <person name="Richardson P."/>
        </authorList>
    </citation>
    <scope>NUCLEOTIDE SEQUENCE</scope>
    <source>
        <strain evidence="1">W619</strain>
    </source>
</reference>
<organism evidence="1">
    <name type="scientific">Pseudomonas putida (strain W619)</name>
    <dbReference type="NCBI Taxonomy" id="390235"/>
    <lineage>
        <taxon>Bacteria</taxon>
        <taxon>Pseudomonadati</taxon>
        <taxon>Pseudomonadota</taxon>
        <taxon>Gammaproteobacteria</taxon>
        <taxon>Pseudomonadales</taxon>
        <taxon>Pseudomonadaceae</taxon>
        <taxon>Pseudomonas</taxon>
    </lineage>
</organism>
<dbReference type="AlphaFoldDB" id="B1J5J6"/>
<dbReference type="STRING" id="390235.PputW619_1303"/>
<gene>
    <name evidence="1" type="ordered locus">PputW619_1303</name>
</gene>